<accession>A0ABQ4MIZ6</accession>
<reference evidence="1 2" key="1">
    <citation type="submission" date="2021-03" db="EMBL/GenBank/DDBJ databases">
        <title>Antimicrobial resistance genes in bacteria isolated from Japanese honey, and their potential for conferring macrolide and lincosamide resistance in the American foulbrood pathogen Paenibacillus larvae.</title>
        <authorList>
            <person name="Okamoto M."/>
            <person name="Kumagai M."/>
            <person name="Kanamori H."/>
            <person name="Takamatsu D."/>
        </authorList>
    </citation>
    <scope>NUCLEOTIDE SEQUENCE [LARGE SCALE GENOMIC DNA]</scope>
    <source>
        <strain evidence="1 2">J42TS3</strain>
    </source>
</reference>
<organism evidence="1 2">
    <name type="scientific">Paenibacillus vini</name>
    <dbReference type="NCBI Taxonomy" id="1476024"/>
    <lineage>
        <taxon>Bacteria</taxon>
        <taxon>Bacillati</taxon>
        <taxon>Bacillota</taxon>
        <taxon>Bacilli</taxon>
        <taxon>Bacillales</taxon>
        <taxon>Paenibacillaceae</taxon>
        <taxon>Paenibacillus</taxon>
    </lineage>
</organism>
<evidence type="ECO:0000313" key="1">
    <source>
        <dbReference type="EMBL" id="GIP55951.1"/>
    </source>
</evidence>
<gene>
    <name evidence="1" type="ORF">J42TS3_49860</name>
</gene>
<sequence length="104" mass="11154">MPYVKPVSNYERINFLASAKFQAFTDLVSNVGVSAGEDGRKIVKAGTILPANDGTAKGILLNDVDVTYGPQPGSLVEEAYILEDRLPAVPTAEAKTALKEIKFK</sequence>
<dbReference type="RefSeq" id="WP_213656698.1">
    <property type="nucleotide sequence ID" value="NZ_BOSL01000026.1"/>
</dbReference>
<dbReference type="EMBL" id="BOSL01000026">
    <property type="protein sequence ID" value="GIP55951.1"/>
    <property type="molecule type" value="Genomic_DNA"/>
</dbReference>
<proteinExistence type="predicted"/>
<comment type="caution">
    <text evidence="1">The sequence shown here is derived from an EMBL/GenBank/DDBJ whole genome shotgun (WGS) entry which is preliminary data.</text>
</comment>
<keyword evidence="2" id="KW-1185">Reference proteome</keyword>
<evidence type="ECO:0008006" key="3">
    <source>
        <dbReference type="Google" id="ProtNLM"/>
    </source>
</evidence>
<evidence type="ECO:0000313" key="2">
    <source>
        <dbReference type="Proteomes" id="UP000679992"/>
    </source>
</evidence>
<name>A0ABQ4MIZ6_9BACL</name>
<dbReference type="Proteomes" id="UP000679992">
    <property type="component" value="Unassembled WGS sequence"/>
</dbReference>
<protein>
    <recommendedName>
        <fullName evidence="3">Head decoration protein</fullName>
    </recommendedName>
</protein>